<keyword evidence="2" id="KW-0808">Transferase</keyword>
<reference evidence="2 4" key="1">
    <citation type="submission" date="2018-06" db="EMBL/GenBank/DDBJ databases">
        <authorList>
            <consortium name="Pathogen Informatics"/>
            <person name="Doyle S."/>
        </authorList>
    </citation>
    <scope>NUCLEOTIDE SEQUENCE [LARGE SCALE GENOMIC DNA]</scope>
    <source>
        <strain evidence="2 4">NCTC13315</strain>
    </source>
</reference>
<dbReference type="InterPro" id="IPR051531">
    <property type="entry name" value="N-acetyltransferase"/>
</dbReference>
<dbReference type="Pfam" id="PF13302">
    <property type="entry name" value="Acetyltransf_3"/>
    <property type="match status" value="1"/>
</dbReference>
<sequence>MTHFIETERLYIHAPTLSDIDNWQTLHSDQETMKYLGGTRDRGTTLQWLKNDIAHYKKHGFCLGSVFERESKMFIGIAGLVYLNYDDNQQDIEIGYQLKKSCWDKGYASELVQSLIKWGFFHLKVNRLVAVTRPDNHKSQRVLEKAKMQYEGKIQFHNNEEDYLFYVVYKQR</sequence>
<dbReference type="EMBL" id="UGNV01000002">
    <property type="protein sequence ID" value="STX55468.1"/>
    <property type="molecule type" value="Genomic_DNA"/>
</dbReference>
<dbReference type="GO" id="GO:0016747">
    <property type="term" value="F:acyltransferase activity, transferring groups other than amino-acyl groups"/>
    <property type="evidence" value="ECO:0007669"/>
    <property type="project" value="InterPro"/>
</dbReference>
<accession>A0A378JT67</accession>
<keyword evidence="4" id="KW-1185">Reference proteome</keyword>
<dbReference type="EMBL" id="UGNV01000002">
    <property type="protein sequence ID" value="STX55542.1"/>
    <property type="molecule type" value="Genomic_DNA"/>
</dbReference>
<dbReference type="RefSeq" id="WP_115304119.1">
    <property type="nucleotide sequence ID" value="NZ_CAAAHO010000010.1"/>
</dbReference>
<dbReference type="AlphaFoldDB" id="A0A378JT67"/>
<gene>
    <name evidence="2" type="ORF">NCTC13315_02840</name>
    <name evidence="3" type="ORF">NCTC13315_02914</name>
</gene>
<dbReference type="InterPro" id="IPR000182">
    <property type="entry name" value="GNAT_dom"/>
</dbReference>
<dbReference type="OrthoDB" id="9801656at2"/>
<dbReference type="Proteomes" id="UP000254968">
    <property type="component" value="Unassembled WGS sequence"/>
</dbReference>
<dbReference type="Gene3D" id="3.40.630.30">
    <property type="match status" value="1"/>
</dbReference>
<organism evidence="2 4">
    <name type="scientific">Legionella beliardensis</name>
    <dbReference type="NCBI Taxonomy" id="91822"/>
    <lineage>
        <taxon>Bacteria</taxon>
        <taxon>Pseudomonadati</taxon>
        <taxon>Pseudomonadota</taxon>
        <taxon>Gammaproteobacteria</taxon>
        <taxon>Legionellales</taxon>
        <taxon>Legionellaceae</taxon>
        <taxon>Legionella</taxon>
    </lineage>
</organism>
<evidence type="ECO:0000313" key="2">
    <source>
        <dbReference type="EMBL" id="STX55468.1"/>
    </source>
</evidence>
<evidence type="ECO:0000313" key="4">
    <source>
        <dbReference type="Proteomes" id="UP000254968"/>
    </source>
</evidence>
<dbReference type="PANTHER" id="PTHR43792">
    <property type="entry name" value="GNAT FAMILY, PUTATIVE (AFU_ORTHOLOGUE AFUA_3G00765)-RELATED-RELATED"/>
    <property type="match status" value="1"/>
</dbReference>
<feature type="domain" description="N-acetyltransferase" evidence="1">
    <location>
        <begin position="10"/>
        <end position="172"/>
    </location>
</feature>
<name>A0A378JT67_9GAMM</name>
<protein>
    <submittedName>
        <fullName evidence="2">GNAT family acetyltransferase</fullName>
    </submittedName>
</protein>
<evidence type="ECO:0000259" key="1">
    <source>
        <dbReference type="PROSITE" id="PS51186"/>
    </source>
</evidence>
<dbReference type="PANTHER" id="PTHR43792:SF1">
    <property type="entry name" value="N-ACETYLTRANSFERASE DOMAIN-CONTAINING PROTEIN"/>
    <property type="match status" value="1"/>
</dbReference>
<dbReference type="InterPro" id="IPR016181">
    <property type="entry name" value="Acyl_CoA_acyltransferase"/>
</dbReference>
<dbReference type="PROSITE" id="PS51186">
    <property type="entry name" value="GNAT"/>
    <property type="match status" value="1"/>
</dbReference>
<evidence type="ECO:0000313" key="3">
    <source>
        <dbReference type="EMBL" id="STX55542.1"/>
    </source>
</evidence>
<proteinExistence type="predicted"/>
<dbReference type="SUPFAM" id="SSF55729">
    <property type="entry name" value="Acyl-CoA N-acyltransferases (Nat)"/>
    <property type="match status" value="1"/>
</dbReference>